<dbReference type="EMBL" id="CAKMMF010000017">
    <property type="protein sequence ID" value="CAH1210190.1"/>
    <property type="molecule type" value="Genomic_DNA"/>
</dbReference>
<proteinExistence type="predicted"/>
<feature type="transmembrane region" description="Helical" evidence="1">
    <location>
        <begin position="135"/>
        <end position="156"/>
    </location>
</feature>
<accession>A0ABN8GNN2</accession>
<evidence type="ECO:0000256" key="1">
    <source>
        <dbReference type="SAM" id="Phobius"/>
    </source>
</evidence>
<keyword evidence="3" id="KW-1185">Reference proteome</keyword>
<feature type="transmembrane region" description="Helical" evidence="1">
    <location>
        <begin position="64"/>
        <end position="88"/>
    </location>
</feature>
<dbReference type="Pfam" id="PF11085">
    <property type="entry name" value="YqhR"/>
    <property type="match status" value="1"/>
</dbReference>
<dbReference type="Proteomes" id="UP000838686">
    <property type="component" value="Unassembled WGS sequence"/>
</dbReference>
<protein>
    <submittedName>
        <fullName evidence="2">Uncharacterized protein</fullName>
    </submittedName>
</protein>
<gene>
    <name evidence="2" type="ORF">PAECIP111893_03161</name>
</gene>
<comment type="caution">
    <text evidence="2">The sequence shown here is derived from an EMBL/GenBank/DDBJ whole genome shotgun (WGS) entry which is preliminary data.</text>
</comment>
<name>A0ABN8GNN2_9BACL</name>
<keyword evidence="1" id="KW-1133">Transmembrane helix</keyword>
<sequence length="171" mass="19648">MRLKQKLPRQKKRSHRTNAFLYCVRLGFFAGLFWGSFRWLMYVIHFTKVIPAFLAEPFFRTNFLVTAWGHVIGIVFFIIFSMAAALLYKLLLGRMTGPRAGIAYGMLWWAVLFVGIGPLLKMMAPLNKLGLDTVISEFCLFLVWGLFIGFTIAFEFTDEMSREPMDAQGAK</sequence>
<keyword evidence="1" id="KW-0472">Membrane</keyword>
<feature type="transmembrane region" description="Helical" evidence="1">
    <location>
        <begin position="100"/>
        <end position="120"/>
    </location>
</feature>
<keyword evidence="1" id="KW-0812">Transmembrane</keyword>
<feature type="transmembrane region" description="Helical" evidence="1">
    <location>
        <begin position="20"/>
        <end position="44"/>
    </location>
</feature>
<dbReference type="RefSeq" id="WP_236343508.1">
    <property type="nucleotide sequence ID" value="NZ_CAKMMF010000017.1"/>
</dbReference>
<dbReference type="InterPro" id="IPR024563">
    <property type="entry name" value="YqhR"/>
</dbReference>
<evidence type="ECO:0000313" key="2">
    <source>
        <dbReference type="EMBL" id="CAH1210190.1"/>
    </source>
</evidence>
<organism evidence="2 3">
    <name type="scientific">Paenibacillus plantiphilus</name>
    <dbReference type="NCBI Taxonomy" id="2905650"/>
    <lineage>
        <taxon>Bacteria</taxon>
        <taxon>Bacillati</taxon>
        <taxon>Bacillota</taxon>
        <taxon>Bacilli</taxon>
        <taxon>Bacillales</taxon>
        <taxon>Paenibacillaceae</taxon>
        <taxon>Paenibacillus</taxon>
    </lineage>
</organism>
<evidence type="ECO:0000313" key="3">
    <source>
        <dbReference type="Proteomes" id="UP000838686"/>
    </source>
</evidence>
<reference evidence="2" key="1">
    <citation type="submission" date="2022-01" db="EMBL/GenBank/DDBJ databases">
        <authorList>
            <person name="Criscuolo A."/>
        </authorList>
    </citation>
    <scope>NUCLEOTIDE SEQUENCE</scope>
    <source>
        <strain evidence="2">CIP111893</strain>
    </source>
</reference>